<gene>
    <name evidence="5" type="ORF">HSBAA_30560</name>
</gene>
<evidence type="ECO:0000313" key="5">
    <source>
        <dbReference type="EMBL" id="BBI61750.1"/>
    </source>
</evidence>
<dbReference type="PROSITE" id="PS00018">
    <property type="entry name" value="EF_HAND_1"/>
    <property type="match status" value="1"/>
</dbReference>
<feature type="domain" description="Thymidylate synthase/dCMP hydroxymethylase" evidence="4">
    <location>
        <begin position="4"/>
        <end position="53"/>
    </location>
</feature>
<evidence type="ECO:0000313" key="6">
    <source>
        <dbReference type="Proteomes" id="UP000320231"/>
    </source>
</evidence>
<proteinExistence type="predicted"/>
<dbReference type="GO" id="GO:0005829">
    <property type="term" value="C:cytosol"/>
    <property type="evidence" value="ECO:0007669"/>
    <property type="project" value="TreeGrafter"/>
</dbReference>
<dbReference type="AlphaFoldDB" id="A0A455U6G4"/>
<name>A0A455U6G4_9GAMM</name>
<dbReference type="PRINTS" id="PR00108">
    <property type="entry name" value="THYMDSNTHASE"/>
</dbReference>
<evidence type="ECO:0000259" key="4">
    <source>
        <dbReference type="Pfam" id="PF00303"/>
    </source>
</evidence>
<dbReference type="InterPro" id="IPR045097">
    <property type="entry name" value="Thymidate_synth/dCMP_Mease"/>
</dbReference>
<dbReference type="InterPro" id="IPR018247">
    <property type="entry name" value="EF_Hand_1_Ca_BS"/>
</dbReference>
<dbReference type="SUPFAM" id="SSF55831">
    <property type="entry name" value="Thymidylate synthase/dCMP hydroxymethylase"/>
    <property type="match status" value="1"/>
</dbReference>
<organism evidence="5 6">
    <name type="scientific">Vreelandella sulfidaeris</name>
    <dbReference type="NCBI Taxonomy" id="115553"/>
    <lineage>
        <taxon>Bacteria</taxon>
        <taxon>Pseudomonadati</taxon>
        <taxon>Pseudomonadota</taxon>
        <taxon>Gammaproteobacteria</taxon>
        <taxon>Oceanospirillales</taxon>
        <taxon>Halomonadaceae</taxon>
        <taxon>Vreelandella</taxon>
    </lineage>
</organism>
<reference evidence="5 6" key="1">
    <citation type="journal article" date="2019" name="Microbiol. Resour. Announc.">
        <title>Complete Genome Sequence of Halomonas sulfidaeris Strain Esulfide1 Isolated from a Metal Sulfide Rock at a Depth of 2,200 Meters, Obtained Using Nanopore Sequencing.</title>
        <authorList>
            <person name="Saito M."/>
            <person name="Nishigata A."/>
            <person name="Galipon J."/>
            <person name="Arakawa K."/>
        </authorList>
    </citation>
    <scope>NUCLEOTIDE SEQUENCE [LARGE SCALE GENOMIC DNA]</scope>
    <source>
        <strain evidence="5 6">ATCC BAA-803</strain>
    </source>
</reference>
<dbReference type="InterPro" id="IPR023451">
    <property type="entry name" value="Thymidate_synth/dCMP_Mease_dom"/>
</dbReference>
<protein>
    <recommendedName>
        <fullName evidence="1">thymidylate synthase</fullName>
        <ecNumber evidence="1">2.1.1.45</ecNumber>
    </recommendedName>
</protein>
<accession>A0A455U6G4</accession>
<dbReference type="KEGG" id="hsr:HSBAA_30560"/>
<dbReference type="InterPro" id="IPR036926">
    <property type="entry name" value="Thymidate_synth/dCMP_Mease_sf"/>
</dbReference>
<dbReference type="InterPro" id="IPR000398">
    <property type="entry name" value="Thymidylate_synthase"/>
</dbReference>
<feature type="domain" description="Thymidylate synthase/dCMP hydroxymethylase" evidence="4">
    <location>
        <begin position="111"/>
        <end position="167"/>
    </location>
</feature>
<dbReference type="Proteomes" id="UP000320231">
    <property type="component" value="Chromosome"/>
</dbReference>
<dbReference type="EMBL" id="AP019514">
    <property type="protein sequence ID" value="BBI61750.1"/>
    <property type="molecule type" value="Genomic_DNA"/>
</dbReference>
<dbReference type="PANTHER" id="PTHR11548">
    <property type="entry name" value="THYMIDYLATE SYNTHASE 1"/>
    <property type="match status" value="1"/>
</dbReference>
<dbReference type="Gene3D" id="3.30.572.10">
    <property type="entry name" value="Thymidylate synthase/dCMP hydroxymethylase domain"/>
    <property type="match status" value="1"/>
</dbReference>
<dbReference type="CDD" id="cd00351">
    <property type="entry name" value="TS_Pyrimidine_HMase"/>
    <property type="match status" value="1"/>
</dbReference>
<dbReference type="EC" id="2.1.1.45" evidence="1"/>
<dbReference type="GO" id="GO:0032259">
    <property type="term" value="P:methylation"/>
    <property type="evidence" value="ECO:0007669"/>
    <property type="project" value="UniProtKB-KW"/>
</dbReference>
<keyword evidence="2" id="KW-0489">Methyltransferase</keyword>
<dbReference type="GO" id="GO:0004799">
    <property type="term" value="F:thymidylate synthase activity"/>
    <property type="evidence" value="ECO:0007669"/>
    <property type="project" value="UniProtKB-EC"/>
</dbReference>
<evidence type="ECO:0000256" key="2">
    <source>
        <dbReference type="ARBA" id="ARBA00022603"/>
    </source>
</evidence>
<evidence type="ECO:0000256" key="3">
    <source>
        <dbReference type="ARBA" id="ARBA00022679"/>
    </source>
</evidence>
<sequence length="190" mass="21790">MTIQRKIDQIADLLHQLRTNPDSRRLILTAWNPSVVEEQALPPCHSFVQFYSRELTYAERCEIARERAFQIDRDDSRELTEAEVELFISGHLTNKDSIPPELLDRLVPATRGLSCHLYQRSGDFFLGVPFNIASYSLLTHMIAKCVGMESLEFIHTIGDAHLYPTTLTRSLSSCHARLSSVRPTWCFIVR</sequence>
<dbReference type="Pfam" id="PF00303">
    <property type="entry name" value="Thymidylat_synt"/>
    <property type="match status" value="2"/>
</dbReference>
<dbReference type="GO" id="GO:0006231">
    <property type="term" value="P:dTMP biosynthetic process"/>
    <property type="evidence" value="ECO:0007669"/>
    <property type="project" value="InterPro"/>
</dbReference>
<evidence type="ECO:0000256" key="1">
    <source>
        <dbReference type="ARBA" id="ARBA00011947"/>
    </source>
</evidence>
<dbReference type="PANTHER" id="PTHR11548:SF1">
    <property type="entry name" value="THYMIDYLATE SYNTHASE 1"/>
    <property type="match status" value="1"/>
</dbReference>
<keyword evidence="3" id="KW-0808">Transferase</keyword>